<gene>
    <name evidence="1" type="ORF">C8D93_11528</name>
</gene>
<proteinExistence type="predicted"/>
<organism evidence="1 2">
    <name type="scientific">Sinimarinibacterium flocculans</name>
    <dbReference type="NCBI Taxonomy" id="985250"/>
    <lineage>
        <taxon>Bacteria</taxon>
        <taxon>Pseudomonadati</taxon>
        <taxon>Pseudomonadota</taxon>
        <taxon>Gammaproteobacteria</taxon>
        <taxon>Nevskiales</taxon>
        <taxon>Nevskiaceae</taxon>
        <taxon>Sinimarinibacterium</taxon>
    </lineage>
</organism>
<keyword evidence="2" id="KW-1185">Reference proteome</keyword>
<evidence type="ECO:0000313" key="2">
    <source>
        <dbReference type="Proteomes" id="UP000248330"/>
    </source>
</evidence>
<protein>
    <submittedName>
        <fullName evidence="1">Uncharacterized protein</fullName>
    </submittedName>
</protein>
<comment type="caution">
    <text evidence="1">The sequence shown here is derived from an EMBL/GenBank/DDBJ whole genome shotgun (WGS) entry which is preliminary data.</text>
</comment>
<name>A0A318DZV6_9GAMM</name>
<dbReference type="AlphaFoldDB" id="A0A318DZV6"/>
<dbReference type="EMBL" id="QICN01000015">
    <property type="protein sequence ID" value="PXV63719.1"/>
    <property type="molecule type" value="Genomic_DNA"/>
</dbReference>
<sequence length="109" mass="12126">MSGSALERHIARREVIPQVQNRPDREYPEVRWDQYGVVPTNEVAVTASCGPIAVFALAPSGLVFPVMADRIYGTDVMDIQLGQELAEALWRRHGVELAAQALSQRIGRR</sequence>
<dbReference type="Proteomes" id="UP000248330">
    <property type="component" value="Unassembled WGS sequence"/>
</dbReference>
<accession>A0A318DZV6</accession>
<dbReference type="RefSeq" id="WP_110266860.1">
    <property type="nucleotide sequence ID" value="NZ_CAKZQT010000014.1"/>
</dbReference>
<evidence type="ECO:0000313" key="1">
    <source>
        <dbReference type="EMBL" id="PXV63719.1"/>
    </source>
</evidence>
<dbReference type="OrthoDB" id="196412at2"/>
<reference evidence="1 2" key="1">
    <citation type="submission" date="2018-04" db="EMBL/GenBank/DDBJ databases">
        <title>Genomic Encyclopedia of Type Strains, Phase IV (KMG-IV): sequencing the most valuable type-strain genomes for metagenomic binning, comparative biology and taxonomic classification.</title>
        <authorList>
            <person name="Goeker M."/>
        </authorList>
    </citation>
    <scope>NUCLEOTIDE SEQUENCE [LARGE SCALE GENOMIC DNA]</scope>
    <source>
        <strain evidence="1 2">DSM 104150</strain>
    </source>
</reference>